<comment type="caution">
    <text evidence="2">The sequence shown here is derived from an EMBL/GenBank/DDBJ whole genome shotgun (WGS) entry which is preliminary data.</text>
</comment>
<organism evidence="2 3">
    <name type="scientific">Nocardioides marinus</name>
    <dbReference type="NCBI Taxonomy" id="374514"/>
    <lineage>
        <taxon>Bacteria</taxon>
        <taxon>Bacillati</taxon>
        <taxon>Actinomycetota</taxon>
        <taxon>Actinomycetes</taxon>
        <taxon>Propionibacteriales</taxon>
        <taxon>Nocardioidaceae</taxon>
        <taxon>Nocardioides</taxon>
    </lineage>
</organism>
<keyword evidence="3" id="KW-1185">Reference proteome</keyword>
<gene>
    <name evidence="2" type="ORF">BKA05_000478</name>
</gene>
<evidence type="ECO:0000313" key="3">
    <source>
        <dbReference type="Proteomes" id="UP000537326"/>
    </source>
</evidence>
<dbReference type="RefSeq" id="WP_179530008.1">
    <property type="nucleotide sequence ID" value="NZ_BAAAPP010000002.1"/>
</dbReference>
<protein>
    <submittedName>
        <fullName evidence="2">Uncharacterized protein</fullName>
    </submittedName>
</protein>
<dbReference type="EMBL" id="JACBZI010000001">
    <property type="protein sequence ID" value="NYI08963.1"/>
    <property type="molecule type" value="Genomic_DNA"/>
</dbReference>
<evidence type="ECO:0000256" key="1">
    <source>
        <dbReference type="SAM" id="MobiDB-lite"/>
    </source>
</evidence>
<feature type="compositionally biased region" description="Acidic residues" evidence="1">
    <location>
        <begin position="1"/>
        <end position="13"/>
    </location>
</feature>
<reference evidence="2 3" key="1">
    <citation type="submission" date="2020-07" db="EMBL/GenBank/DDBJ databases">
        <title>Sequencing the genomes of 1000 actinobacteria strains.</title>
        <authorList>
            <person name="Klenk H.-P."/>
        </authorList>
    </citation>
    <scope>NUCLEOTIDE SEQUENCE [LARGE SCALE GENOMIC DNA]</scope>
    <source>
        <strain evidence="2 3">DSM 18248</strain>
    </source>
</reference>
<evidence type="ECO:0000313" key="2">
    <source>
        <dbReference type="EMBL" id="NYI08963.1"/>
    </source>
</evidence>
<feature type="compositionally biased region" description="Basic and acidic residues" evidence="1">
    <location>
        <begin position="60"/>
        <end position="89"/>
    </location>
</feature>
<name>A0A7Z0C1G0_9ACTN</name>
<feature type="region of interest" description="Disordered" evidence="1">
    <location>
        <begin position="1"/>
        <end position="89"/>
    </location>
</feature>
<dbReference type="Proteomes" id="UP000537326">
    <property type="component" value="Unassembled WGS sequence"/>
</dbReference>
<sequence length="89" mass="9482">MSEQENAETEDDLGPMPEPEAETPQLHPGGTDALLDRVEDPQVPDLAAEDNPATEASPTETREGEDTSTKATRNEEDAGDGNHPEESPA</sequence>
<dbReference type="AlphaFoldDB" id="A0A7Z0C1G0"/>
<accession>A0A7Z0C1G0</accession>
<proteinExistence type="predicted"/>